<dbReference type="EMBL" id="GBRH01174731">
    <property type="protein sequence ID" value="JAE23165.1"/>
    <property type="molecule type" value="Transcribed_RNA"/>
</dbReference>
<evidence type="ECO:0000313" key="2">
    <source>
        <dbReference type="EMBL" id="JAE23165.1"/>
    </source>
</evidence>
<organism evidence="2">
    <name type="scientific">Arundo donax</name>
    <name type="common">Giant reed</name>
    <name type="synonym">Donax arundinaceus</name>
    <dbReference type="NCBI Taxonomy" id="35708"/>
    <lineage>
        <taxon>Eukaryota</taxon>
        <taxon>Viridiplantae</taxon>
        <taxon>Streptophyta</taxon>
        <taxon>Embryophyta</taxon>
        <taxon>Tracheophyta</taxon>
        <taxon>Spermatophyta</taxon>
        <taxon>Magnoliopsida</taxon>
        <taxon>Liliopsida</taxon>
        <taxon>Poales</taxon>
        <taxon>Poaceae</taxon>
        <taxon>PACMAD clade</taxon>
        <taxon>Arundinoideae</taxon>
        <taxon>Arundineae</taxon>
        <taxon>Arundo</taxon>
    </lineage>
</organism>
<reference evidence="2" key="2">
    <citation type="journal article" date="2015" name="Data Brief">
        <title>Shoot transcriptome of the giant reed, Arundo donax.</title>
        <authorList>
            <person name="Barrero R.A."/>
            <person name="Guerrero F.D."/>
            <person name="Moolhuijzen P."/>
            <person name="Goolsby J.A."/>
            <person name="Tidwell J."/>
            <person name="Bellgard S.E."/>
            <person name="Bellgard M.I."/>
        </authorList>
    </citation>
    <scope>NUCLEOTIDE SEQUENCE</scope>
    <source>
        <tissue evidence="2">Shoot tissue taken approximately 20 cm above the soil surface</tissue>
    </source>
</reference>
<name>A0A0A9GDL9_ARUDO</name>
<evidence type="ECO:0000256" key="1">
    <source>
        <dbReference type="SAM" id="MobiDB-lite"/>
    </source>
</evidence>
<feature type="compositionally biased region" description="Polar residues" evidence="1">
    <location>
        <begin position="84"/>
        <end position="93"/>
    </location>
</feature>
<reference evidence="2" key="1">
    <citation type="submission" date="2014-09" db="EMBL/GenBank/DDBJ databases">
        <authorList>
            <person name="Magalhaes I.L.F."/>
            <person name="Oliveira U."/>
            <person name="Santos F.R."/>
            <person name="Vidigal T.H.D.A."/>
            <person name="Brescovit A.D."/>
            <person name="Santos A.J."/>
        </authorList>
    </citation>
    <scope>NUCLEOTIDE SEQUENCE</scope>
    <source>
        <tissue evidence="2">Shoot tissue taken approximately 20 cm above the soil surface</tissue>
    </source>
</reference>
<protein>
    <submittedName>
        <fullName evidence="2">Uncharacterized protein</fullName>
    </submittedName>
</protein>
<sequence>MCAKKENIQDTNVATREGRTKEIKVHSLQGTYTIPVDKWPVMRTPVKEGYSTEHVSEVLEELMETPLKNLAQQEDMMDNISQSEQTNYESQGEMTKGGLTQFRRRK</sequence>
<accession>A0A0A9GDL9</accession>
<feature type="region of interest" description="Disordered" evidence="1">
    <location>
        <begin position="84"/>
        <end position="106"/>
    </location>
</feature>
<dbReference type="AlphaFoldDB" id="A0A0A9GDL9"/>
<proteinExistence type="predicted"/>